<name>A0A397VCV7_9GLOM</name>
<accession>A0A397VCV7</accession>
<dbReference type="AlphaFoldDB" id="A0A397VCV7"/>
<sequence>MFPFLGKNAVYYPTIWLPNGHLQTPADDLVFQVAEVILAAQNKVVEITAVYAAYANFDGIHLINYERQLVETPDGGQIAVDWTPPISQKPFDNTPTIVVLHRLTGDPNDYEAVVANSFTMWIILL</sequence>
<dbReference type="SUPFAM" id="SSF53474">
    <property type="entry name" value="alpha/beta-Hydrolases"/>
    <property type="match status" value="1"/>
</dbReference>
<reference evidence="1 2" key="1">
    <citation type="submission" date="2018-06" db="EMBL/GenBank/DDBJ databases">
        <title>Comparative genomics reveals the genomic features of Rhizophagus irregularis, R. cerebriforme, R. diaphanum and Gigaspora rosea, and their symbiotic lifestyle signature.</title>
        <authorList>
            <person name="Morin E."/>
            <person name="San Clemente H."/>
            <person name="Chen E.C.H."/>
            <person name="De La Providencia I."/>
            <person name="Hainaut M."/>
            <person name="Kuo A."/>
            <person name="Kohler A."/>
            <person name="Murat C."/>
            <person name="Tang N."/>
            <person name="Roy S."/>
            <person name="Loubradou J."/>
            <person name="Henrissat B."/>
            <person name="Grigoriev I.V."/>
            <person name="Corradi N."/>
            <person name="Roux C."/>
            <person name="Martin F.M."/>
        </authorList>
    </citation>
    <scope>NUCLEOTIDE SEQUENCE [LARGE SCALE GENOMIC DNA]</scope>
    <source>
        <strain evidence="1 2">DAOM 194757</strain>
    </source>
</reference>
<evidence type="ECO:0008006" key="3">
    <source>
        <dbReference type="Google" id="ProtNLM"/>
    </source>
</evidence>
<comment type="caution">
    <text evidence="1">The sequence shown here is derived from an EMBL/GenBank/DDBJ whole genome shotgun (WGS) entry which is preliminary data.</text>
</comment>
<organism evidence="1 2">
    <name type="scientific">Gigaspora rosea</name>
    <dbReference type="NCBI Taxonomy" id="44941"/>
    <lineage>
        <taxon>Eukaryota</taxon>
        <taxon>Fungi</taxon>
        <taxon>Fungi incertae sedis</taxon>
        <taxon>Mucoromycota</taxon>
        <taxon>Glomeromycotina</taxon>
        <taxon>Glomeromycetes</taxon>
        <taxon>Diversisporales</taxon>
        <taxon>Gigasporaceae</taxon>
        <taxon>Gigaspora</taxon>
    </lineage>
</organism>
<protein>
    <recommendedName>
        <fullName evidence="3">Alpha/Beta hydrolase protein</fullName>
    </recommendedName>
</protein>
<gene>
    <name evidence="1" type="ORF">C2G38_2188105</name>
</gene>
<dbReference type="InterPro" id="IPR029058">
    <property type="entry name" value="AB_hydrolase_fold"/>
</dbReference>
<proteinExistence type="predicted"/>
<evidence type="ECO:0000313" key="2">
    <source>
        <dbReference type="Proteomes" id="UP000266673"/>
    </source>
</evidence>
<keyword evidence="2" id="KW-1185">Reference proteome</keyword>
<dbReference type="Proteomes" id="UP000266673">
    <property type="component" value="Unassembled WGS sequence"/>
</dbReference>
<evidence type="ECO:0000313" key="1">
    <source>
        <dbReference type="EMBL" id="RIB17136.1"/>
    </source>
</evidence>
<dbReference type="OrthoDB" id="5954035at2759"/>
<dbReference type="STRING" id="44941.A0A397VCV7"/>
<dbReference type="EMBL" id="QKWP01000627">
    <property type="protein sequence ID" value="RIB17136.1"/>
    <property type="molecule type" value="Genomic_DNA"/>
</dbReference>